<proteinExistence type="inferred from homology"/>
<organism evidence="7 8">
    <name type="scientific">Basilea psittacipulmonis DSM 24701</name>
    <dbReference type="NCBI Taxonomy" id="1072685"/>
    <lineage>
        <taxon>Bacteria</taxon>
        <taxon>Pseudomonadati</taxon>
        <taxon>Pseudomonadota</taxon>
        <taxon>Betaproteobacteria</taxon>
        <taxon>Burkholderiales</taxon>
        <taxon>Alcaligenaceae</taxon>
        <taxon>Basilea</taxon>
    </lineage>
</organism>
<dbReference type="PANTHER" id="PTHR43133:SF53">
    <property type="entry name" value="ECF RNA POLYMERASE SIGMA-E FACTOR"/>
    <property type="match status" value="1"/>
</dbReference>
<evidence type="ECO:0000313" key="7">
    <source>
        <dbReference type="EMBL" id="AIL33245.1"/>
    </source>
</evidence>
<evidence type="ECO:0000256" key="2">
    <source>
        <dbReference type="ARBA" id="ARBA00023015"/>
    </source>
</evidence>
<dbReference type="Gene3D" id="1.10.1740.10">
    <property type="match status" value="1"/>
</dbReference>
<dbReference type="SUPFAM" id="SSF88659">
    <property type="entry name" value="Sigma3 and sigma4 domains of RNA polymerase sigma factors"/>
    <property type="match status" value="1"/>
</dbReference>
<dbReference type="Pfam" id="PF08281">
    <property type="entry name" value="Sigma70_r4_2"/>
    <property type="match status" value="1"/>
</dbReference>
<comment type="similarity">
    <text evidence="1">Belongs to the sigma-70 factor family. ECF subfamily.</text>
</comment>
<feature type="domain" description="RNA polymerase sigma factor 70 region 4 type 2" evidence="6">
    <location>
        <begin position="132"/>
        <end position="179"/>
    </location>
</feature>
<name>A0A077DEJ1_9BURK</name>
<keyword evidence="2" id="KW-0805">Transcription regulation</keyword>
<dbReference type="Gene3D" id="1.10.10.10">
    <property type="entry name" value="Winged helix-like DNA-binding domain superfamily/Winged helix DNA-binding domain"/>
    <property type="match status" value="1"/>
</dbReference>
<dbReference type="GO" id="GO:0016987">
    <property type="term" value="F:sigma factor activity"/>
    <property type="evidence" value="ECO:0007669"/>
    <property type="project" value="UniProtKB-KW"/>
</dbReference>
<evidence type="ECO:0008006" key="9">
    <source>
        <dbReference type="Google" id="ProtNLM"/>
    </source>
</evidence>
<dbReference type="Pfam" id="PF04542">
    <property type="entry name" value="Sigma70_r2"/>
    <property type="match status" value="1"/>
</dbReference>
<dbReference type="InterPro" id="IPR007627">
    <property type="entry name" value="RNA_pol_sigma70_r2"/>
</dbReference>
<reference evidence="7 8" key="1">
    <citation type="journal article" date="2014" name="BMC Genomics">
        <title>A genomic perspective on a new bacterial genus and species from the Alcaligenaceae family, Basilea psittacipulmonis.</title>
        <authorList>
            <person name="Whiteson K.L."/>
            <person name="Hernandez D."/>
            <person name="Lazarevic V."/>
            <person name="Gaia N."/>
            <person name="Farinelli L."/>
            <person name="Francois P."/>
            <person name="Pilo P."/>
            <person name="Frey J."/>
            <person name="Schrenzel J."/>
        </authorList>
    </citation>
    <scope>NUCLEOTIDE SEQUENCE [LARGE SCALE GENOMIC DNA]</scope>
    <source>
        <strain evidence="7 8">DSM 24701</strain>
    </source>
</reference>
<keyword evidence="3" id="KW-0731">Sigma factor</keyword>
<keyword evidence="4" id="KW-0804">Transcription</keyword>
<dbReference type="InterPro" id="IPR039425">
    <property type="entry name" value="RNA_pol_sigma-70-like"/>
</dbReference>
<dbReference type="CDD" id="cd06171">
    <property type="entry name" value="Sigma70_r4"/>
    <property type="match status" value="1"/>
</dbReference>
<dbReference type="RefSeq" id="WP_038501060.1">
    <property type="nucleotide sequence ID" value="NZ_AFWK01000023.1"/>
</dbReference>
<evidence type="ECO:0000256" key="3">
    <source>
        <dbReference type="ARBA" id="ARBA00023082"/>
    </source>
</evidence>
<dbReference type="InterPro" id="IPR036388">
    <property type="entry name" value="WH-like_DNA-bd_sf"/>
</dbReference>
<dbReference type="NCBIfam" id="TIGR02937">
    <property type="entry name" value="sigma70-ECF"/>
    <property type="match status" value="1"/>
</dbReference>
<dbReference type="STRING" id="1072685.IX83_08005"/>
<dbReference type="GO" id="GO:0003677">
    <property type="term" value="F:DNA binding"/>
    <property type="evidence" value="ECO:0007669"/>
    <property type="project" value="InterPro"/>
</dbReference>
<accession>A0A077DEJ1</accession>
<dbReference type="InterPro" id="IPR013249">
    <property type="entry name" value="RNA_pol_sigma70_r4_t2"/>
</dbReference>
<dbReference type="KEGG" id="bpsi:IX83_08005"/>
<dbReference type="SUPFAM" id="SSF88946">
    <property type="entry name" value="Sigma2 domain of RNA polymerase sigma factors"/>
    <property type="match status" value="1"/>
</dbReference>
<dbReference type="EMBL" id="CP009238">
    <property type="protein sequence ID" value="AIL33245.1"/>
    <property type="molecule type" value="Genomic_DNA"/>
</dbReference>
<evidence type="ECO:0000259" key="5">
    <source>
        <dbReference type="Pfam" id="PF04542"/>
    </source>
</evidence>
<gene>
    <name evidence="7" type="ORF">IX83_08005</name>
</gene>
<dbReference type="InterPro" id="IPR014284">
    <property type="entry name" value="RNA_pol_sigma-70_dom"/>
</dbReference>
<evidence type="ECO:0000256" key="1">
    <source>
        <dbReference type="ARBA" id="ARBA00010641"/>
    </source>
</evidence>
<dbReference type="HOGENOM" id="CLU_047691_3_0_4"/>
<dbReference type="AlphaFoldDB" id="A0A077DEJ1"/>
<keyword evidence="8" id="KW-1185">Reference proteome</keyword>
<dbReference type="OrthoDB" id="9780326at2"/>
<dbReference type="InterPro" id="IPR013324">
    <property type="entry name" value="RNA_pol_sigma_r3/r4-like"/>
</dbReference>
<dbReference type="eggNOG" id="COG1595">
    <property type="taxonomic scope" value="Bacteria"/>
</dbReference>
<evidence type="ECO:0000256" key="4">
    <source>
        <dbReference type="ARBA" id="ARBA00023163"/>
    </source>
</evidence>
<sequence>MGHIDTDLELVKKVQSGDNRAFDLLVIKYQSRVKNLISRLIKQPAVVEEVAQEVFFKAYRFIPNFRGDSNFYTWLYRIAVNTAKTWLKQQNFQLTSDVIGPEDETFTEDESHIDERTPESELIHEELVAEMNKAIEALPEHLRTAFLLRTRDELSYEDIAEVTQTPIGTVRSRIFRARESIAQHIQHLVDYKIR</sequence>
<evidence type="ECO:0000259" key="6">
    <source>
        <dbReference type="Pfam" id="PF08281"/>
    </source>
</evidence>
<evidence type="ECO:0000313" key="8">
    <source>
        <dbReference type="Proteomes" id="UP000028945"/>
    </source>
</evidence>
<dbReference type="PANTHER" id="PTHR43133">
    <property type="entry name" value="RNA POLYMERASE ECF-TYPE SIGMA FACTO"/>
    <property type="match status" value="1"/>
</dbReference>
<feature type="domain" description="RNA polymerase sigma-70 region 2" evidence="5">
    <location>
        <begin position="25"/>
        <end position="91"/>
    </location>
</feature>
<dbReference type="InterPro" id="IPR013325">
    <property type="entry name" value="RNA_pol_sigma_r2"/>
</dbReference>
<protein>
    <recommendedName>
        <fullName evidence="9">RNA polymerase sigma factor RpoE</fullName>
    </recommendedName>
</protein>
<dbReference type="GO" id="GO:0006352">
    <property type="term" value="P:DNA-templated transcription initiation"/>
    <property type="evidence" value="ECO:0007669"/>
    <property type="project" value="InterPro"/>
</dbReference>
<dbReference type="Proteomes" id="UP000028945">
    <property type="component" value="Chromosome"/>
</dbReference>